<gene>
    <name evidence="3" type="ORF">SAMN02910291_01809</name>
</gene>
<dbReference type="Proteomes" id="UP000182680">
    <property type="component" value="Unassembled WGS sequence"/>
</dbReference>
<reference evidence="4" key="1">
    <citation type="submission" date="2016-11" db="EMBL/GenBank/DDBJ databases">
        <authorList>
            <person name="Jaros S."/>
            <person name="Januszkiewicz K."/>
            <person name="Wedrychowicz H."/>
        </authorList>
    </citation>
    <scope>NUCLEOTIDE SEQUENCE [LARGE SCALE GENOMIC DNA]</scope>
    <source>
        <strain evidence="4">DSM 7057</strain>
    </source>
</reference>
<name>A0AA94HTG1_DESDE</name>
<feature type="compositionally biased region" description="Low complexity" evidence="1">
    <location>
        <begin position="131"/>
        <end position="140"/>
    </location>
</feature>
<dbReference type="AlphaFoldDB" id="A0AA94HTG1"/>
<feature type="region of interest" description="Disordered" evidence="1">
    <location>
        <begin position="48"/>
        <end position="79"/>
    </location>
</feature>
<accession>A0AA94HTG1</accession>
<keyword evidence="2" id="KW-1133">Transmembrane helix</keyword>
<protein>
    <submittedName>
        <fullName evidence="3">Type IV pilus biogenesis protein PilP</fullName>
    </submittedName>
</protein>
<evidence type="ECO:0000256" key="2">
    <source>
        <dbReference type="SAM" id="Phobius"/>
    </source>
</evidence>
<feature type="region of interest" description="Disordered" evidence="1">
    <location>
        <begin position="121"/>
        <end position="161"/>
    </location>
</feature>
<dbReference type="EMBL" id="FPIW01000032">
    <property type="protein sequence ID" value="SFW55380.1"/>
    <property type="molecule type" value="Genomic_DNA"/>
</dbReference>
<evidence type="ECO:0000256" key="1">
    <source>
        <dbReference type="SAM" id="MobiDB-lite"/>
    </source>
</evidence>
<keyword evidence="2" id="KW-0472">Membrane</keyword>
<proteinExistence type="predicted"/>
<keyword evidence="2" id="KW-0812">Transmembrane</keyword>
<evidence type="ECO:0000313" key="4">
    <source>
        <dbReference type="Proteomes" id="UP000182680"/>
    </source>
</evidence>
<feature type="compositionally biased region" description="Pro residues" evidence="1">
    <location>
        <begin position="141"/>
        <end position="150"/>
    </location>
</feature>
<sequence length="221" mass="23493">MSSRCKHSVQVQGDNTMQITKRAKIIWGIFLVLLLAFAGLLWTRQMPVSSEPPVPRDVPVKKKAAPAKTDKADTPAKGAVAPTDAGIAVMPVIAGNLGKISELRNTLEEETLEVQIEEKRARKRELQRSGAPVPTLSLPALTPPASPSPAPATERRAAGTGGLRVISVQGVDNRLSATVRTGSGQTVVHRGSRLGDSVVTEISRQGVTIRRGGKTSTLPFE</sequence>
<comment type="caution">
    <text evidence="3">The sequence shown here is derived from an EMBL/GenBank/DDBJ whole genome shotgun (WGS) entry which is preliminary data.</text>
</comment>
<organism evidence="3 4">
    <name type="scientific">Desulfovibrio desulfuricans</name>
    <dbReference type="NCBI Taxonomy" id="876"/>
    <lineage>
        <taxon>Bacteria</taxon>
        <taxon>Pseudomonadati</taxon>
        <taxon>Thermodesulfobacteriota</taxon>
        <taxon>Desulfovibrionia</taxon>
        <taxon>Desulfovibrionales</taxon>
        <taxon>Desulfovibrionaceae</taxon>
        <taxon>Desulfovibrio</taxon>
    </lineage>
</organism>
<feature type="transmembrane region" description="Helical" evidence="2">
    <location>
        <begin position="25"/>
        <end position="43"/>
    </location>
</feature>
<evidence type="ECO:0000313" key="3">
    <source>
        <dbReference type="EMBL" id="SFW55380.1"/>
    </source>
</evidence>